<dbReference type="InterPro" id="IPR012677">
    <property type="entry name" value="Nucleotide-bd_a/b_plait_sf"/>
</dbReference>
<dbReference type="EMBL" id="OA882335">
    <property type="protein sequence ID" value="CAD7274768.1"/>
    <property type="molecule type" value="Genomic_DNA"/>
</dbReference>
<dbReference type="Proteomes" id="UP000678499">
    <property type="component" value="Unassembled WGS sequence"/>
</dbReference>
<dbReference type="InterPro" id="IPR035979">
    <property type="entry name" value="RBD_domain_sf"/>
</dbReference>
<dbReference type="AlphaFoldDB" id="A0A7R9GA36"/>
<accession>A0A7R9GA36</accession>
<gene>
    <name evidence="1" type="ORF">NMOB1V02_LOCUS2589</name>
</gene>
<dbReference type="EMBL" id="CAJPEX010000298">
    <property type="protein sequence ID" value="CAG0914920.1"/>
    <property type="molecule type" value="Genomic_DNA"/>
</dbReference>
<dbReference type="SUPFAM" id="SSF54928">
    <property type="entry name" value="RNA-binding domain, RBD"/>
    <property type="match status" value="1"/>
</dbReference>
<dbReference type="OrthoDB" id="8300696at2759"/>
<keyword evidence="2" id="KW-1185">Reference proteome</keyword>
<protein>
    <recommendedName>
        <fullName evidence="3">RRM domain-containing protein</fullName>
    </recommendedName>
</protein>
<dbReference type="Gene3D" id="3.30.70.330">
    <property type="match status" value="1"/>
</dbReference>
<dbReference type="GO" id="GO:0003676">
    <property type="term" value="F:nucleic acid binding"/>
    <property type="evidence" value="ECO:0007669"/>
    <property type="project" value="InterPro"/>
</dbReference>
<evidence type="ECO:0008006" key="3">
    <source>
        <dbReference type="Google" id="ProtNLM"/>
    </source>
</evidence>
<evidence type="ECO:0000313" key="1">
    <source>
        <dbReference type="EMBL" id="CAD7274768.1"/>
    </source>
</evidence>
<evidence type="ECO:0000313" key="2">
    <source>
        <dbReference type="Proteomes" id="UP000678499"/>
    </source>
</evidence>
<reference evidence="1" key="1">
    <citation type="submission" date="2020-11" db="EMBL/GenBank/DDBJ databases">
        <authorList>
            <person name="Tran Van P."/>
        </authorList>
    </citation>
    <scope>NUCLEOTIDE SEQUENCE</scope>
</reference>
<sequence>MTQNLQRLDLINLSVDEVPLILQNPESLREYFCKYGEITEVMVMKDPTTRRSRGGLSMCESRNGFEDLGSLAVGFLHVSSMMRGGDEEEEEEEKPGVFVTPHKNALRCNQGREPGGEPHVPTHMLQPSSRREQARGPISWALACSTYLVLKPNYEGPEFSPGTTNHVNFLLLECRGISSPGSTDPCAGRGRVVQITRVGYLQIPSALVEKKQKIREPREANPVKKNQAMDTPGMNVMIVSICEAQERVLANH</sequence>
<name>A0A7R9GA36_9CRUS</name>
<organism evidence="1">
    <name type="scientific">Notodromas monacha</name>
    <dbReference type="NCBI Taxonomy" id="399045"/>
    <lineage>
        <taxon>Eukaryota</taxon>
        <taxon>Metazoa</taxon>
        <taxon>Ecdysozoa</taxon>
        <taxon>Arthropoda</taxon>
        <taxon>Crustacea</taxon>
        <taxon>Oligostraca</taxon>
        <taxon>Ostracoda</taxon>
        <taxon>Podocopa</taxon>
        <taxon>Podocopida</taxon>
        <taxon>Cypridocopina</taxon>
        <taxon>Cypridoidea</taxon>
        <taxon>Cyprididae</taxon>
        <taxon>Notodromas</taxon>
    </lineage>
</organism>
<proteinExistence type="predicted"/>